<dbReference type="InterPro" id="IPR018143">
    <property type="entry name" value="Folate_rcpt-like"/>
</dbReference>
<accession>A0A8T2JFP7</accession>
<dbReference type="GO" id="GO:0009897">
    <property type="term" value="C:external side of plasma membrane"/>
    <property type="evidence" value="ECO:0007669"/>
    <property type="project" value="TreeGrafter"/>
</dbReference>
<name>A0A8T2JFP7_9PIPI</name>
<protein>
    <recommendedName>
        <fullName evidence="4">Folate receptor-like domain-containing protein</fullName>
    </recommendedName>
</protein>
<evidence type="ECO:0000259" key="4">
    <source>
        <dbReference type="Pfam" id="PF03024"/>
    </source>
</evidence>
<dbReference type="GO" id="GO:0032217">
    <property type="term" value="F:riboflavin transmembrane transporter activity"/>
    <property type="evidence" value="ECO:0007669"/>
    <property type="project" value="TreeGrafter"/>
</dbReference>
<dbReference type="Pfam" id="PF03024">
    <property type="entry name" value="Folate_rec"/>
    <property type="match status" value="1"/>
</dbReference>
<dbReference type="PANTHER" id="PTHR10517">
    <property type="entry name" value="FOLATE RECEPTOR"/>
    <property type="match status" value="1"/>
</dbReference>
<comment type="similarity">
    <text evidence="1">Belongs to the folate receptor family.</text>
</comment>
<evidence type="ECO:0000256" key="1">
    <source>
        <dbReference type="ARBA" id="ARBA00007932"/>
    </source>
</evidence>
<keyword evidence="6" id="KW-1185">Reference proteome</keyword>
<dbReference type="AlphaFoldDB" id="A0A8T2JFP7"/>
<proteinExistence type="inferred from homology"/>
<dbReference type="Proteomes" id="UP000812440">
    <property type="component" value="Chromosome 3"/>
</dbReference>
<evidence type="ECO:0000313" key="6">
    <source>
        <dbReference type="Proteomes" id="UP000812440"/>
    </source>
</evidence>
<dbReference type="GO" id="GO:1902444">
    <property type="term" value="F:riboflavin binding"/>
    <property type="evidence" value="ECO:0007669"/>
    <property type="project" value="TreeGrafter"/>
</dbReference>
<dbReference type="GO" id="GO:0038023">
    <property type="term" value="F:signaling receptor activity"/>
    <property type="evidence" value="ECO:0007669"/>
    <property type="project" value="TreeGrafter"/>
</dbReference>
<gene>
    <name evidence="5" type="ORF">GDO86_006957</name>
</gene>
<keyword evidence="3" id="KW-1015">Disulfide bond</keyword>
<reference evidence="5" key="1">
    <citation type="thesis" date="2020" institute="ProQuest LLC" country="789 East Eisenhower Parkway, Ann Arbor, MI, USA">
        <title>Comparative Genomics and Chromosome Evolution.</title>
        <authorList>
            <person name="Mudd A.B."/>
        </authorList>
    </citation>
    <scope>NUCLEOTIDE SEQUENCE</scope>
    <source>
        <strain evidence="5">Female2</strain>
        <tissue evidence="5">Blood</tissue>
    </source>
</reference>
<organism evidence="5 6">
    <name type="scientific">Hymenochirus boettgeri</name>
    <name type="common">Congo dwarf clawed frog</name>
    <dbReference type="NCBI Taxonomy" id="247094"/>
    <lineage>
        <taxon>Eukaryota</taxon>
        <taxon>Metazoa</taxon>
        <taxon>Chordata</taxon>
        <taxon>Craniata</taxon>
        <taxon>Vertebrata</taxon>
        <taxon>Euteleostomi</taxon>
        <taxon>Amphibia</taxon>
        <taxon>Batrachia</taxon>
        <taxon>Anura</taxon>
        <taxon>Pipoidea</taxon>
        <taxon>Pipidae</taxon>
        <taxon>Pipinae</taxon>
        <taxon>Hymenochirus</taxon>
    </lineage>
</organism>
<feature type="domain" description="Folate receptor-like" evidence="4">
    <location>
        <begin position="54"/>
        <end position="196"/>
    </location>
</feature>
<evidence type="ECO:0000313" key="5">
    <source>
        <dbReference type="EMBL" id="KAG8441411.1"/>
    </source>
</evidence>
<evidence type="ECO:0000256" key="2">
    <source>
        <dbReference type="ARBA" id="ARBA00022729"/>
    </source>
</evidence>
<dbReference type="InterPro" id="IPR004269">
    <property type="entry name" value="Folate_rcpt"/>
</dbReference>
<evidence type="ECO:0000256" key="3">
    <source>
        <dbReference type="ARBA" id="ARBA00023157"/>
    </source>
</evidence>
<keyword evidence="2" id="KW-0732">Signal</keyword>
<dbReference type="PANTHER" id="PTHR10517:SF26">
    <property type="entry name" value="RETBINDIN"/>
    <property type="match status" value="1"/>
</dbReference>
<dbReference type="OrthoDB" id="5982417at2759"/>
<dbReference type="EMBL" id="JAACNH010000006">
    <property type="protein sequence ID" value="KAG8441411.1"/>
    <property type="molecule type" value="Genomic_DNA"/>
</dbReference>
<comment type="caution">
    <text evidence="5">The sequence shown here is derived from an EMBL/GenBank/DDBJ whole genome shotgun (WGS) entry which is preliminary data.</text>
</comment>
<sequence length="233" mass="26010">MARGGTRDRVSSLTSFRHVPLKNGREICLHQSSFLLHLPVILLHSGSLDVATRRPNQVPRAEPDLQDCQHYSDNACCNQDYINAHPITSFPWGLCGPLSARCQELVSQVQCMYLCSPHFSAHRRKRLDTGINDIPLGSEFCDQWFEACRNDLVCKLTNESTPTCADGCATYEVMFKSGGKDLCDNIWGELLEAVPENGEQTKKPHKYFGIIRLRRSLENEIPDVEGSGSGMGV</sequence>